<dbReference type="GO" id="GO:0071011">
    <property type="term" value="C:precatalytic spliceosome"/>
    <property type="evidence" value="ECO:0007669"/>
    <property type="project" value="TreeGrafter"/>
</dbReference>
<keyword evidence="15" id="KW-0863">Zinc-finger</keyword>
<dbReference type="SMART" id="SM00386">
    <property type="entry name" value="HAT"/>
    <property type="match status" value="15"/>
</dbReference>
<dbReference type="Pfam" id="PF08449">
    <property type="entry name" value="UAA"/>
    <property type="match status" value="1"/>
</dbReference>
<evidence type="ECO:0000256" key="13">
    <source>
        <dbReference type="ARBA" id="ARBA00023242"/>
    </source>
</evidence>
<protein>
    <recommendedName>
        <fullName evidence="20">C2H2-type domain-containing protein</fullName>
    </recommendedName>
</protein>
<keyword evidence="12" id="KW-0508">mRNA splicing</keyword>
<evidence type="ECO:0000256" key="17">
    <source>
        <dbReference type="SAM" id="Coils"/>
    </source>
</evidence>
<evidence type="ECO:0000256" key="9">
    <source>
        <dbReference type="ARBA" id="ARBA00022737"/>
    </source>
</evidence>
<feature type="transmembrane region" description="Helical" evidence="19">
    <location>
        <begin position="1016"/>
        <end position="1035"/>
    </location>
</feature>
<dbReference type="PROSITE" id="PS50005">
    <property type="entry name" value="TPR"/>
    <property type="match status" value="1"/>
</dbReference>
<feature type="transmembrane region" description="Helical" evidence="19">
    <location>
        <begin position="860"/>
        <end position="879"/>
    </location>
</feature>
<evidence type="ECO:0000256" key="15">
    <source>
        <dbReference type="PROSITE-ProRule" id="PRU00042"/>
    </source>
</evidence>
<dbReference type="PANTHER" id="PTHR11246">
    <property type="entry name" value="PRE-MRNA SPLICING FACTOR"/>
    <property type="match status" value="1"/>
</dbReference>
<keyword evidence="22" id="KW-1185">Reference proteome</keyword>
<dbReference type="SUPFAM" id="SSF57667">
    <property type="entry name" value="beta-beta-alpha zinc fingers"/>
    <property type="match status" value="4"/>
</dbReference>
<feature type="domain" description="C2H2-type" evidence="20">
    <location>
        <begin position="1237"/>
        <end position="1266"/>
    </location>
</feature>
<feature type="region of interest" description="Disordered" evidence="18">
    <location>
        <begin position="1"/>
        <end position="24"/>
    </location>
</feature>
<comment type="similarity">
    <text evidence="3">Belongs to the crooked-neck family.</text>
</comment>
<dbReference type="InterPro" id="IPR045075">
    <property type="entry name" value="Syf1-like"/>
</dbReference>
<dbReference type="PANTHER" id="PTHR11246:SF3">
    <property type="entry name" value="CROOKED NECK-LIKE PROTEIN 1"/>
    <property type="match status" value="1"/>
</dbReference>
<feature type="region of interest" description="Disordered" evidence="18">
    <location>
        <begin position="669"/>
        <end position="703"/>
    </location>
</feature>
<dbReference type="Pfam" id="PF23231">
    <property type="entry name" value="HAT_Syf1_CNRKL1_C"/>
    <property type="match status" value="1"/>
</dbReference>
<evidence type="ECO:0000256" key="18">
    <source>
        <dbReference type="SAM" id="MobiDB-lite"/>
    </source>
</evidence>
<evidence type="ECO:0000256" key="1">
    <source>
        <dbReference type="ARBA" id="ARBA00004123"/>
    </source>
</evidence>
<keyword evidence="11 19" id="KW-0472">Membrane</keyword>
<dbReference type="SUPFAM" id="SSF48452">
    <property type="entry name" value="TPR-like"/>
    <property type="match status" value="2"/>
</dbReference>
<evidence type="ECO:0000256" key="6">
    <source>
        <dbReference type="ARBA" id="ARBA00022664"/>
    </source>
</evidence>
<feature type="compositionally biased region" description="Basic residues" evidence="18">
    <location>
        <begin position="11"/>
        <end position="22"/>
    </location>
</feature>
<keyword evidence="9" id="KW-0677">Repeat</keyword>
<gene>
    <name evidence="21" type="ORF">QR680_005641</name>
</gene>
<keyword evidence="7 19" id="KW-0812">Transmembrane</keyword>
<dbReference type="GO" id="GO:0012505">
    <property type="term" value="C:endomembrane system"/>
    <property type="evidence" value="ECO:0007669"/>
    <property type="project" value="UniProtKB-ARBA"/>
</dbReference>
<comment type="function">
    <text evidence="14">Involved in pre-mRNA splicing and cell cycle progression. Required for the spliceosome assembly and initiation of the DNA replication.</text>
</comment>
<dbReference type="GO" id="GO:0016020">
    <property type="term" value="C:membrane"/>
    <property type="evidence" value="ECO:0007669"/>
    <property type="project" value="UniProtKB-SubCell"/>
</dbReference>
<dbReference type="InterPro" id="IPR013087">
    <property type="entry name" value="Znf_C2H2_type"/>
</dbReference>
<dbReference type="Pfam" id="PF00096">
    <property type="entry name" value="zf-C2H2"/>
    <property type="match status" value="1"/>
</dbReference>
<dbReference type="InterPro" id="IPR003107">
    <property type="entry name" value="HAT"/>
</dbReference>
<evidence type="ECO:0000256" key="3">
    <source>
        <dbReference type="ARBA" id="ARBA00008644"/>
    </source>
</evidence>
<feature type="transmembrane region" description="Helical" evidence="19">
    <location>
        <begin position="811"/>
        <end position="830"/>
    </location>
</feature>
<comment type="subcellular location">
    <subcellularLocation>
        <location evidence="2">Membrane</location>
        <topology evidence="2">Multi-pass membrane protein</topology>
    </subcellularLocation>
    <subcellularLocation>
        <location evidence="1">Nucleus</location>
    </subcellularLocation>
</comment>
<accession>A0AA39HSU0</accession>
<dbReference type="GO" id="GO:0055085">
    <property type="term" value="P:transmembrane transport"/>
    <property type="evidence" value="ECO:0007669"/>
    <property type="project" value="InterPro"/>
</dbReference>
<evidence type="ECO:0000256" key="14">
    <source>
        <dbReference type="ARBA" id="ARBA00037040"/>
    </source>
</evidence>
<evidence type="ECO:0000256" key="4">
    <source>
        <dbReference type="ARBA" id="ARBA00010694"/>
    </source>
</evidence>
<evidence type="ECO:0000313" key="21">
    <source>
        <dbReference type="EMBL" id="KAK0411412.1"/>
    </source>
</evidence>
<evidence type="ECO:0000256" key="7">
    <source>
        <dbReference type="ARBA" id="ARBA00022692"/>
    </source>
</evidence>
<evidence type="ECO:0000256" key="16">
    <source>
        <dbReference type="PROSITE-ProRule" id="PRU00339"/>
    </source>
</evidence>
<feature type="compositionally biased region" description="Basic and acidic residues" evidence="18">
    <location>
        <begin position="1"/>
        <end position="10"/>
    </location>
</feature>
<dbReference type="FunFam" id="1.25.40.10:FF:000306">
    <property type="entry name" value="Cell cycle control protein cwf4"/>
    <property type="match status" value="1"/>
</dbReference>
<dbReference type="InterPro" id="IPR013657">
    <property type="entry name" value="SCL35B1-4/HUT1"/>
</dbReference>
<comment type="similarity">
    <text evidence="4">Belongs to the nucleotide-sugar transporter family. SLC35B subfamily.</text>
</comment>
<evidence type="ECO:0000256" key="5">
    <source>
        <dbReference type="ARBA" id="ARBA00022448"/>
    </source>
</evidence>
<sequence length="1496" mass="174694">MGDSETERKPMRLPKKAAKVKNKAPAPLQITAEQLLREAKERELEISAPPPRIKITDPEELAEFNRKRRKEFEDNIRKNRLQIANWVKYGKWEESIGEMQRARSIFERALEVDHRNITIWLQYAEMEMRNKQVNHARNIFDRAITILPRATQFWLKYTYMEELIENVPGARQVFERWMAWEPDQQAWQTYINFELRYGEVDRARRVWQQFLAVHSHDIRLWIRYARFEEKNGNEQNARIAYEQAIEFFQDELDASILVAFAQFEERKKEHERARMIYKYALEHLPSDKTAEVYKHYTAHEKKYGERIDVENAIVSKRRRQYEQQIAENSYNYDAWFDYIRLLQNEQVSREEMEDCFERAISNIPPYKEKRSWRRYIYLWINYALYEELEVKDYDKTREVYNACLTLIPHESFTFAKMWDMFAEFEIRRLNLTAARKIMGTAIGKCPKSKLFKKYINLELQLREFDRCRKLYEKFVEFAPENSSIWIKFAELEALLGDVDRARGIYDIAIHRSALDMPEVLWKAYIDFEISQEEYDRVRGLYERLLERTNHIKVWISLADFESSIEEIERARKVYELANEALKNEDKSERVMLLEAWKEFENTHGDKTSREAVAKQMPKKMKKRRAIQNDDGVDAGWEEYYDYVFPMDQTNTGQFKLMEAALRWKKQNLPTEEPSEAASPDKEQEDEARPTSSRLHRMTDVPPSESGAYSLLRIYKSWMDESWFLRFLIILCAYSTVGLPAYFVIRYVKKRNQSLETDESRRSFFYSFLVRFSIGLDRKSYLPVATDEKSSLSSQQSVPVVTGRRNLLEDCAALLFCFFGIQSSLIVMGFLQERLMTQGYKKIPSESVPSGIIEKFGDTQFLMLMNRLFSMLIYGSYIFYNRRRQPPHVAPYYVHSYTSLSNTMSSWCQYEALKYVTFPTQTVCKASKIIPTMIMGRIVRNERYSVAECMNALVLAFGASLFFLSSTHSRKSTAELSGDYTMTVSGLILMAGYLAFDAFTPNWQKSLFDTKPKISKYQMIFGTSVFSAILCVVSLAEQATLCSSFDFFLSHEGFQRDVFLLSLSGAVSQMFIYTTIERFGPIVLTKAHSNPGTQAHWRFRFCFIVQSLGNDNSLMMEFSGAGFDGIAEDAESSAIYYAPNSQHTMCDPWTWDSLDISVLEDEDTSHSQHAPDPVDVVYEFPFDIATATESEAESSSSRSKTDKPYQCTEAGCGLSFKSRSSLNRHWRTKHEHGGLAKFTCPDCEGVSFNYHSDLLVHQRTAHEGAPPAKRSIPCLQCPAMFRTTADLDTHIARVHEKLKMHECPQCHEMFDREFTLQMHIKRRHSIRRDFQCPYCRKMFANLYDLVHFHAPVCSTPRDFQPYKCALCPQTYRHATSLSRHKRFAHGNATIADVRQSQLKLVVCDREQRTHVHQNHAMTKTIEDRTLGSIRGLFTERPPEALCTPTMDISGDLNLMFTQHEVDPDAPSSSRTYPVWSSTYESEFSDSAISSMEGFLSG</sequence>
<dbReference type="Gene3D" id="1.25.40.10">
    <property type="entry name" value="Tetratricopeptide repeat domain"/>
    <property type="match status" value="3"/>
</dbReference>
<comment type="caution">
    <text evidence="21">The sequence shown here is derived from an EMBL/GenBank/DDBJ whole genome shotgun (WGS) entry which is preliminary data.</text>
</comment>
<evidence type="ECO:0000256" key="11">
    <source>
        <dbReference type="ARBA" id="ARBA00023136"/>
    </source>
</evidence>
<dbReference type="FunFam" id="1.25.40.10:FF:000796">
    <property type="entry name" value="Crooked neck pre-mRNA splicing factor 1"/>
    <property type="match status" value="1"/>
</dbReference>
<evidence type="ECO:0000259" key="20">
    <source>
        <dbReference type="PROSITE" id="PS50157"/>
    </source>
</evidence>
<feature type="domain" description="C2H2-type" evidence="20">
    <location>
        <begin position="1300"/>
        <end position="1328"/>
    </location>
</feature>
<dbReference type="Pfam" id="PF23240">
    <property type="entry name" value="HAT_PRP39_N"/>
    <property type="match status" value="1"/>
</dbReference>
<dbReference type="EMBL" id="JAUCMV010000003">
    <property type="protein sequence ID" value="KAK0411412.1"/>
    <property type="molecule type" value="Genomic_DNA"/>
</dbReference>
<reference evidence="21" key="1">
    <citation type="submission" date="2023-06" db="EMBL/GenBank/DDBJ databases">
        <title>Genomic analysis of the entomopathogenic nematode Steinernema hermaphroditum.</title>
        <authorList>
            <person name="Schwarz E.M."/>
            <person name="Heppert J.K."/>
            <person name="Baniya A."/>
            <person name="Schwartz H.T."/>
            <person name="Tan C.-H."/>
            <person name="Antoshechkin I."/>
            <person name="Sternberg P.W."/>
            <person name="Goodrich-Blair H."/>
            <person name="Dillman A.R."/>
        </authorList>
    </citation>
    <scope>NUCLEOTIDE SEQUENCE</scope>
    <source>
        <strain evidence="21">PS9179</strain>
        <tissue evidence="21">Whole animal</tissue>
    </source>
</reference>
<dbReference type="FunFam" id="1.25.40.10:FF:000075">
    <property type="entry name" value="Crooked neck pre-mRNA-splicing factor 1"/>
    <property type="match status" value="1"/>
</dbReference>
<dbReference type="InterPro" id="IPR011990">
    <property type="entry name" value="TPR-like_helical_dom_sf"/>
</dbReference>
<evidence type="ECO:0000256" key="8">
    <source>
        <dbReference type="ARBA" id="ARBA00022728"/>
    </source>
</evidence>
<dbReference type="PROSITE" id="PS00028">
    <property type="entry name" value="ZINC_FINGER_C2H2_1"/>
    <property type="match status" value="4"/>
</dbReference>
<dbReference type="GO" id="GO:0071014">
    <property type="term" value="C:post-mRNA release spliceosomal complex"/>
    <property type="evidence" value="ECO:0007669"/>
    <property type="project" value="TreeGrafter"/>
</dbReference>
<keyword evidence="10 19" id="KW-1133">Transmembrane helix</keyword>
<keyword evidence="15" id="KW-0479">Metal-binding</keyword>
<dbReference type="InterPro" id="IPR055430">
    <property type="entry name" value="HAT_Syf1_CNRKL1_C"/>
</dbReference>
<keyword evidence="13" id="KW-0539">Nucleus</keyword>
<dbReference type="Proteomes" id="UP001175271">
    <property type="component" value="Unassembled WGS sequence"/>
</dbReference>
<feature type="transmembrane region" description="Helical" evidence="19">
    <location>
        <begin position="943"/>
        <end position="963"/>
    </location>
</feature>
<dbReference type="GO" id="GO:0071007">
    <property type="term" value="C:U2-type catalytic step 2 spliceosome"/>
    <property type="evidence" value="ECO:0007669"/>
    <property type="project" value="TreeGrafter"/>
</dbReference>
<name>A0AA39HSU0_9BILA</name>
<evidence type="ECO:0000256" key="2">
    <source>
        <dbReference type="ARBA" id="ARBA00004141"/>
    </source>
</evidence>
<proteinExistence type="inferred from homology"/>
<dbReference type="PROSITE" id="PS50157">
    <property type="entry name" value="ZINC_FINGER_C2H2_2"/>
    <property type="match status" value="4"/>
</dbReference>
<dbReference type="Gene3D" id="3.30.160.60">
    <property type="entry name" value="Classic Zinc Finger"/>
    <property type="match status" value="3"/>
</dbReference>
<keyword evidence="6" id="KW-0507">mRNA processing</keyword>
<dbReference type="GO" id="GO:0008270">
    <property type="term" value="F:zinc ion binding"/>
    <property type="evidence" value="ECO:0007669"/>
    <property type="project" value="UniProtKB-KW"/>
</dbReference>
<keyword evidence="15" id="KW-0862">Zinc</keyword>
<keyword evidence="17" id="KW-0175">Coiled coil</keyword>
<keyword evidence="16" id="KW-0802">TPR repeat</keyword>
<feature type="transmembrane region" description="Helical" evidence="19">
    <location>
        <begin position="975"/>
        <end position="995"/>
    </location>
</feature>
<dbReference type="InterPro" id="IPR036236">
    <property type="entry name" value="Znf_C2H2_sf"/>
</dbReference>
<evidence type="ECO:0000256" key="19">
    <source>
        <dbReference type="SAM" id="Phobius"/>
    </source>
</evidence>
<dbReference type="GO" id="GO:0000974">
    <property type="term" value="C:Prp19 complex"/>
    <property type="evidence" value="ECO:0007669"/>
    <property type="project" value="TreeGrafter"/>
</dbReference>
<keyword evidence="5" id="KW-0813">Transport</keyword>
<evidence type="ECO:0000313" key="22">
    <source>
        <dbReference type="Proteomes" id="UP001175271"/>
    </source>
</evidence>
<dbReference type="SMART" id="SM00028">
    <property type="entry name" value="TPR"/>
    <property type="match status" value="5"/>
</dbReference>
<feature type="domain" description="C2H2-type" evidence="20">
    <location>
        <begin position="1361"/>
        <end position="1389"/>
    </location>
</feature>
<organism evidence="21 22">
    <name type="scientific">Steinernema hermaphroditum</name>
    <dbReference type="NCBI Taxonomy" id="289476"/>
    <lineage>
        <taxon>Eukaryota</taxon>
        <taxon>Metazoa</taxon>
        <taxon>Ecdysozoa</taxon>
        <taxon>Nematoda</taxon>
        <taxon>Chromadorea</taxon>
        <taxon>Rhabditida</taxon>
        <taxon>Tylenchina</taxon>
        <taxon>Panagrolaimomorpha</taxon>
        <taxon>Strongyloidoidea</taxon>
        <taxon>Steinernematidae</taxon>
        <taxon>Steinernema</taxon>
    </lineage>
</organism>
<keyword evidence="8" id="KW-0747">Spliceosome</keyword>
<dbReference type="GO" id="GO:0000245">
    <property type="term" value="P:spliceosomal complex assembly"/>
    <property type="evidence" value="ECO:0007669"/>
    <property type="project" value="TreeGrafter"/>
</dbReference>
<feature type="repeat" description="TPR" evidence="16">
    <location>
        <begin position="83"/>
        <end position="116"/>
    </location>
</feature>
<dbReference type="InterPro" id="IPR019734">
    <property type="entry name" value="TPR_rpt"/>
</dbReference>
<feature type="transmembrane region" description="Helical" evidence="19">
    <location>
        <begin position="722"/>
        <end position="744"/>
    </location>
</feature>
<dbReference type="SMART" id="SM00355">
    <property type="entry name" value="ZnF_C2H2"/>
    <property type="match status" value="6"/>
</dbReference>
<feature type="coiled-coil region" evidence="17">
    <location>
        <begin position="557"/>
        <end position="587"/>
    </location>
</feature>
<evidence type="ECO:0000256" key="12">
    <source>
        <dbReference type="ARBA" id="ARBA00023187"/>
    </source>
</evidence>
<feature type="domain" description="C2H2-type" evidence="20">
    <location>
        <begin position="1204"/>
        <end position="1236"/>
    </location>
</feature>
<evidence type="ECO:0000256" key="10">
    <source>
        <dbReference type="ARBA" id="ARBA00022989"/>
    </source>
</evidence>